<dbReference type="GeneTree" id="ENSGT00940000165273"/>
<dbReference type="GO" id="GO:0048019">
    <property type="term" value="F:receptor antagonist activity"/>
    <property type="evidence" value="ECO:0007669"/>
    <property type="project" value="TreeGrafter"/>
</dbReference>
<name>A0A3B5BA57_9TELE</name>
<dbReference type="SUPFAM" id="SSF57362">
    <property type="entry name" value="BPTI-like"/>
    <property type="match status" value="2"/>
</dbReference>
<dbReference type="AlphaFoldDB" id="A0A3B5BA57"/>
<dbReference type="Ensembl" id="ENSSPAT00000027445.1">
    <property type="protein sequence ID" value="ENSSPAP00000027004.1"/>
    <property type="gene ID" value="ENSSPAG00000020367.1"/>
</dbReference>
<organism evidence="7">
    <name type="scientific">Stegastes partitus</name>
    <name type="common">bicolor damselfish</name>
    <dbReference type="NCBI Taxonomy" id="144197"/>
    <lineage>
        <taxon>Eukaryota</taxon>
        <taxon>Metazoa</taxon>
        <taxon>Chordata</taxon>
        <taxon>Craniata</taxon>
        <taxon>Vertebrata</taxon>
        <taxon>Euteleostomi</taxon>
        <taxon>Actinopterygii</taxon>
        <taxon>Neopterygii</taxon>
        <taxon>Teleostei</taxon>
        <taxon>Neoteleostei</taxon>
        <taxon>Acanthomorphata</taxon>
        <taxon>Ovalentaria</taxon>
        <taxon>Pomacentridae</taxon>
        <taxon>Stegastes</taxon>
    </lineage>
</organism>
<evidence type="ECO:0000256" key="1">
    <source>
        <dbReference type="ARBA" id="ARBA00004613"/>
    </source>
</evidence>
<feature type="domain" description="BPTI/Kunitz inhibitor" evidence="6">
    <location>
        <begin position="27"/>
        <end position="78"/>
    </location>
</feature>
<dbReference type="GO" id="GO:0007179">
    <property type="term" value="P:transforming growth factor beta receptor signaling pathway"/>
    <property type="evidence" value="ECO:0007669"/>
    <property type="project" value="TreeGrafter"/>
</dbReference>
<evidence type="ECO:0000256" key="2">
    <source>
        <dbReference type="ARBA" id="ARBA00022525"/>
    </source>
</evidence>
<dbReference type="GO" id="GO:0003676">
    <property type="term" value="F:nucleic acid binding"/>
    <property type="evidence" value="ECO:0007669"/>
    <property type="project" value="InterPro"/>
</dbReference>
<accession>A0A3B5BA57</accession>
<keyword evidence="2" id="KW-0964">Secreted</keyword>
<feature type="domain" description="BPTI/Kunitz inhibitor" evidence="6">
    <location>
        <begin position="86"/>
        <end position="130"/>
    </location>
</feature>
<dbReference type="InterPro" id="IPR036880">
    <property type="entry name" value="Kunitz_BPTI_sf"/>
</dbReference>
<keyword evidence="3 5" id="KW-0732">Signal</keyword>
<proteinExistence type="predicted"/>
<dbReference type="GO" id="GO:0005615">
    <property type="term" value="C:extracellular space"/>
    <property type="evidence" value="ECO:0007669"/>
    <property type="project" value="TreeGrafter"/>
</dbReference>
<dbReference type="SMART" id="SM00131">
    <property type="entry name" value="KU"/>
    <property type="match status" value="2"/>
</dbReference>
<evidence type="ECO:0000313" key="7">
    <source>
        <dbReference type="Ensembl" id="ENSSPAP00000027004.1"/>
    </source>
</evidence>
<dbReference type="PANTHER" id="PTHR45938:SF11">
    <property type="entry name" value="WAP, KAZAL, IMMUNOGLOBULIN, KUNITZ AND NTR DOMAIN-CONTAINING PROTEIN 2-LIKE"/>
    <property type="match status" value="1"/>
</dbReference>
<keyword evidence="4" id="KW-1015">Disulfide bond</keyword>
<dbReference type="Gene3D" id="3.30.420.10">
    <property type="entry name" value="Ribonuclease H-like superfamily/Ribonuclease H"/>
    <property type="match status" value="1"/>
</dbReference>
<dbReference type="PRINTS" id="PR00759">
    <property type="entry name" value="BASICPTASE"/>
</dbReference>
<evidence type="ECO:0000256" key="5">
    <source>
        <dbReference type="SAM" id="SignalP"/>
    </source>
</evidence>
<dbReference type="GO" id="GO:0050431">
    <property type="term" value="F:transforming growth factor beta binding"/>
    <property type="evidence" value="ECO:0007669"/>
    <property type="project" value="TreeGrafter"/>
</dbReference>
<feature type="signal peptide" evidence="5">
    <location>
        <begin position="1"/>
        <end position="24"/>
    </location>
</feature>
<dbReference type="FunFam" id="4.10.410.10:FF:000020">
    <property type="entry name" value="Collagen, type VI, alpha 3"/>
    <property type="match status" value="2"/>
</dbReference>
<dbReference type="STRING" id="144197.ENSSPAP00000027004"/>
<protein>
    <recommendedName>
        <fullName evidence="6">BPTI/Kunitz inhibitor domain-containing protein</fullName>
    </recommendedName>
</protein>
<reference evidence="7" key="1">
    <citation type="submission" date="2023-09" db="UniProtKB">
        <authorList>
            <consortium name="Ensembl"/>
        </authorList>
    </citation>
    <scope>IDENTIFICATION</scope>
</reference>
<dbReference type="InterPro" id="IPR020901">
    <property type="entry name" value="Prtase_inh_Kunz-CS"/>
</dbReference>
<feature type="chain" id="PRO_5017476672" description="BPTI/Kunitz inhibitor domain-containing protein" evidence="5">
    <location>
        <begin position="25"/>
        <end position="247"/>
    </location>
</feature>
<dbReference type="PROSITE" id="PS50279">
    <property type="entry name" value="BPTI_KUNITZ_2"/>
    <property type="match status" value="2"/>
</dbReference>
<dbReference type="InterPro" id="IPR036397">
    <property type="entry name" value="RNaseH_sf"/>
</dbReference>
<evidence type="ECO:0000259" key="6">
    <source>
        <dbReference type="PROSITE" id="PS50279"/>
    </source>
</evidence>
<evidence type="ECO:0000256" key="4">
    <source>
        <dbReference type="ARBA" id="ARBA00023157"/>
    </source>
</evidence>
<dbReference type="Pfam" id="PF00014">
    <property type="entry name" value="Kunitz_BPTI"/>
    <property type="match status" value="2"/>
</dbReference>
<dbReference type="InterPro" id="IPR002223">
    <property type="entry name" value="Kunitz_BPTI"/>
</dbReference>
<sequence>MFLFFLLFVCCSFFFLHVLVNEFADPCSLDYDPGIPCKDYQAKWFFDRKNGFCTQFWYGGCGGNENRFETEALCLKNCMRSAVDICQLPKEEGTCAKFVLKWHYDTPSKSCTRFWYGGCGGNQNRFDTHEFHVHLFKHLYASINIMGMFSQEGDEFCVPEMKRFGVKSGKRVIIHSETSPGPIWAERLLREEEDFKSNIKNARLQFANAHRDKDLHLWRHVLWSDETKTELFGLNDHHYVWREKGEA</sequence>
<dbReference type="Gene3D" id="4.10.410.10">
    <property type="entry name" value="Pancreatic trypsin inhibitor Kunitz domain"/>
    <property type="match status" value="2"/>
</dbReference>
<evidence type="ECO:0000256" key="3">
    <source>
        <dbReference type="ARBA" id="ARBA00022729"/>
    </source>
</evidence>
<dbReference type="CDD" id="cd22635">
    <property type="entry name" value="Kunitz_papilin"/>
    <property type="match status" value="1"/>
</dbReference>
<dbReference type="GO" id="GO:0004867">
    <property type="term" value="F:serine-type endopeptidase inhibitor activity"/>
    <property type="evidence" value="ECO:0007669"/>
    <property type="project" value="InterPro"/>
</dbReference>
<dbReference type="PROSITE" id="PS00280">
    <property type="entry name" value="BPTI_KUNITZ_1"/>
    <property type="match status" value="1"/>
</dbReference>
<comment type="subcellular location">
    <subcellularLocation>
        <location evidence="1">Secreted</location>
    </subcellularLocation>
</comment>
<dbReference type="PANTHER" id="PTHR45938">
    <property type="entry name" value="ACP24A4-RELATED"/>
    <property type="match status" value="1"/>
</dbReference>